<feature type="compositionally biased region" description="Basic residues" evidence="1">
    <location>
        <begin position="178"/>
        <end position="191"/>
    </location>
</feature>
<evidence type="ECO:0000259" key="2">
    <source>
        <dbReference type="Pfam" id="PF10243"/>
    </source>
</evidence>
<evidence type="ECO:0000313" key="4">
    <source>
        <dbReference type="Proteomes" id="UP000325113"/>
    </source>
</evidence>
<gene>
    <name evidence="3" type="ORF">FNF31_00704</name>
</gene>
<protein>
    <recommendedName>
        <fullName evidence="2">TRAF3-interacting protein 1 N-terminal domain-containing protein</fullName>
    </recommendedName>
</protein>
<organism evidence="3 4">
    <name type="scientific">Cafeteria roenbergensis</name>
    <name type="common">Marine flagellate</name>
    <dbReference type="NCBI Taxonomy" id="33653"/>
    <lineage>
        <taxon>Eukaryota</taxon>
        <taxon>Sar</taxon>
        <taxon>Stramenopiles</taxon>
        <taxon>Bigyra</taxon>
        <taxon>Opalozoa</taxon>
        <taxon>Bicosoecida</taxon>
        <taxon>Cafeteriaceae</taxon>
        <taxon>Cafeteria</taxon>
    </lineage>
</organism>
<accession>A0A5A8DRH6</accession>
<dbReference type="Proteomes" id="UP000325113">
    <property type="component" value="Unassembled WGS sequence"/>
</dbReference>
<evidence type="ECO:0000256" key="1">
    <source>
        <dbReference type="SAM" id="MobiDB-lite"/>
    </source>
</evidence>
<dbReference type="InterPro" id="IPR042576">
    <property type="entry name" value="TRAF3IP1_N_sf"/>
</dbReference>
<feature type="region of interest" description="Disordered" evidence="1">
    <location>
        <begin position="386"/>
        <end position="412"/>
    </location>
</feature>
<proteinExistence type="predicted"/>
<feature type="region of interest" description="Disordered" evidence="1">
    <location>
        <begin position="170"/>
        <end position="221"/>
    </location>
</feature>
<comment type="caution">
    <text evidence="3">The sequence shown here is derived from an EMBL/GenBank/DDBJ whole genome shotgun (WGS) entry which is preliminary data.</text>
</comment>
<dbReference type="Pfam" id="PF10243">
    <property type="entry name" value="MIP-T3"/>
    <property type="match status" value="1"/>
</dbReference>
<feature type="region of interest" description="Disordered" evidence="1">
    <location>
        <begin position="243"/>
        <end position="351"/>
    </location>
</feature>
<feature type="compositionally biased region" description="Low complexity" evidence="1">
    <location>
        <begin position="386"/>
        <end position="397"/>
    </location>
</feature>
<feature type="domain" description="TRAF3-interacting protein 1 N-terminal" evidence="2">
    <location>
        <begin position="41"/>
        <end position="146"/>
    </location>
</feature>
<dbReference type="EMBL" id="VLTM01000004">
    <property type="protein sequence ID" value="KAA0167769.1"/>
    <property type="molecule type" value="Genomic_DNA"/>
</dbReference>
<feature type="region of interest" description="Disordered" evidence="1">
    <location>
        <begin position="463"/>
        <end position="488"/>
    </location>
</feature>
<feature type="compositionally biased region" description="Low complexity" evidence="1">
    <location>
        <begin position="287"/>
        <end position="327"/>
    </location>
</feature>
<name>A0A5A8DRH6_CAFRO</name>
<sequence>MATPPILRVAGGNSPLAHPGAMSAEDPAAPAAADEMHVADAQTALATALGDCPLSVESLRHPTFSAVVTVLLRLSALGFAPGLFEEHELALGSRVGDEEKQWLLARLFAFVGGLTGQRVAIRPSDVMDGSAPEQTLRFVTGLAQLASDTPKEVAAVAVARVKEAMAAAQPAVEAAASGKKRKTKGKRKGRSRSKDASRGQARAGRAGGGTTSPGFKPGASQLHASLRGESTLASVGTADPAAVGVSGASSPTLPAALRSSPMRGRGRLARQPDALSAASEGRDHTGRGAAATGAGGSARRLPGSRRPGPSVSSATSGSAPGSAAGQSVRRKTDGKGPSRRPHRERSNPGKQRRVAAVLLAANQAEPVGGSVAGSASEAGPAHFRAGSAASSVSFTSATRRPQPRSGKAAAKAIELPPAAEEAEQLGGKNLFDREWLGGFDFRLRALTRQLNAQMYGRAEAAPAVIGQVDPPRTSPASPGSGEGAGTSAKVGGVVSGIGLLSPAQLRSAGALSRGSSPTL</sequence>
<evidence type="ECO:0000313" key="3">
    <source>
        <dbReference type="EMBL" id="KAA0167769.1"/>
    </source>
</evidence>
<dbReference type="InterPro" id="IPR040468">
    <property type="entry name" value="TRAF3IP1_N"/>
</dbReference>
<feature type="compositionally biased region" description="Low complexity" evidence="1">
    <location>
        <begin position="474"/>
        <end position="488"/>
    </location>
</feature>
<dbReference type="Gene3D" id="1.10.418.50">
    <property type="entry name" value="Microtubule-binding protein MIP-T3"/>
    <property type="match status" value="1"/>
</dbReference>
<dbReference type="AlphaFoldDB" id="A0A5A8DRH6"/>
<reference evidence="3 4" key="1">
    <citation type="submission" date="2019-07" db="EMBL/GenBank/DDBJ databases">
        <title>Genomes of Cafeteria roenbergensis.</title>
        <authorList>
            <person name="Fischer M.G."/>
            <person name="Hackl T."/>
            <person name="Roman M."/>
        </authorList>
    </citation>
    <scope>NUCLEOTIDE SEQUENCE [LARGE SCALE GENOMIC DNA]</scope>
    <source>
        <strain evidence="3 4">Cflag</strain>
    </source>
</reference>